<organism evidence="15 16">
    <name type="scientific">Psittacicella hinzii</name>
    <dbReference type="NCBI Taxonomy" id="2028575"/>
    <lineage>
        <taxon>Bacteria</taxon>
        <taxon>Pseudomonadati</taxon>
        <taxon>Pseudomonadota</taxon>
        <taxon>Gammaproteobacteria</taxon>
        <taxon>Pasteurellales</taxon>
        <taxon>Psittacicellaceae</taxon>
        <taxon>Psittacicella</taxon>
    </lineage>
</organism>
<proteinExistence type="inferred from homology"/>
<dbReference type="PANTHER" id="PTHR30477:SF23">
    <property type="entry name" value="HIGH-AFFINITY ZINC UPTAKE SYSTEM MEMBRANE PROTEIN ZNUB"/>
    <property type="match status" value="1"/>
</dbReference>
<evidence type="ECO:0000256" key="11">
    <source>
        <dbReference type="ARBA" id="ARBA00023136"/>
    </source>
</evidence>
<keyword evidence="7" id="KW-0862">Zinc</keyword>
<comment type="subcellular location">
    <subcellularLocation>
        <location evidence="2 13">Cell membrane</location>
        <topology evidence="2 13">Multi-pass membrane protein</topology>
    </subcellularLocation>
</comment>
<keyword evidence="9 14" id="KW-1133">Transmembrane helix</keyword>
<feature type="transmembrane region" description="Helical" evidence="14">
    <location>
        <begin position="132"/>
        <end position="150"/>
    </location>
</feature>
<evidence type="ECO:0000256" key="2">
    <source>
        <dbReference type="ARBA" id="ARBA00004651"/>
    </source>
</evidence>
<protein>
    <recommendedName>
        <fullName evidence="12">High-affinity zinc uptake system membrane protein ZnuB</fullName>
    </recommendedName>
</protein>
<keyword evidence="8" id="KW-0864">Zinc transport</keyword>
<dbReference type="RefSeq" id="WP_119525671.1">
    <property type="nucleotide sequence ID" value="NZ_NRHC01000109.1"/>
</dbReference>
<dbReference type="Gene3D" id="1.10.3470.10">
    <property type="entry name" value="ABC transporter involved in vitamin B12 uptake, BtuC"/>
    <property type="match status" value="1"/>
</dbReference>
<evidence type="ECO:0000256" key="6">
    <source>
        <dbReference type="ARBA" id="ARBA00022692"/>
    </source>
</evidence>
<dbReference type="Proteomes" id="UP000265691">
    <property type="component" value="Unassembled WGS sequence"/>
</dbReference>
<reference evidence="15 16" key="1">
    <citation type="submission" date="2017-08" db="EMBL/GenBank/DDBJ databases">
        <title>Reclassification of Bisgaard taxon 37 and 44.</title>
        <authorList>
            <person name="Christensen H."/>
        </authorList>
    </citation>
    <scope>NUCLEOTIDE SEQUENCE [LARGE SCALE GENOMIC DNA]</scope>
    <source>
        <strain evidence="15 16">B96_3</strain>
    </source>
</reference>
<accession>A0A3A1Y1D2</accession>
<feature type="transmembrane region" description="Helical" evidence="14">
    <location>
        <begin position="50"/>
        <end position="77"/>
    </location>
</feature>
<dbReference type="InterPro" id="IPR001626">
    <property type="entry name" value="ABC_TroCD"/>
</dbReference>
<evidence type="ECO:0000256" key="4">
    <source>
        <dbReference type="ARBA" id="ARBA00022448"/>
    </source>
</evidence>
<evidence type="ECO:0000256" key="14">
    <source>
        <dbReference type="SAM" id="Phobius"/>
    </source>
</evidence>
<evidence type="ECO:0000313" key="16">
    <source>
        <dbReference type="Proteomes" id="UP000265691"/>
    </source>
</evidence>
<evidence type="ECO:0000256" key="7">
    <source>
        <dbReference type="ARBA" id="ARBA00022833"/>
    </source>
</evidence>
<keyword evidence="4 13" id="KW-0813">Transport</keyword>
<dbReference type="Pfam" id="PF00950">
    <property type="entry name" value="ABC-3"/>
    <property type="match status" value="1"/>
</dbReference>
<dbReference type="PANTHER" id="PTHR30477">
    <property type="entry name" value="ABC-TRANSPORTER METAL-BINDING PROTEIN"/>
    <property type="match status" value="1"/>
</dbReference>
<sequence>MTFLLSLMTFAWLAAFLLSFSTSTLGCFVLWRRMSYFGDTLAHGSMLGFSLAIALQINFYIGLLITVAIITILLFLIEKRSRVLHMDSILGIVAHTSLALGFIIISILANYVRVDVLDYLFGDILMVQTLDIYIIIALSLFIVVTILLSWKPLMSILINEEMAQVEGVNVPFYKSLLVILLALVVATSITLIGALLITALLIIPASTARRFAKSPQQMIVYSFIISNIAIVIGLFSSLYFSFPASAAIVATLGGMFFISLLFKRTDS</sequence>
<dbReference type="OrthoDB" id="9783937at2"/>
<keyword evidence="10" id="KW-0406">Ion transport</keyword>
<evidence type="ECO:0000256" key="3">
    <source>
        <dbReference type="ARBA" id="ARBA00008034"/>
    </source>
</evidence>
<keyword evidence="6 13" id="KW-0812">Transmembrane</keyword>
<evidence type="ECO:0000256" key="13">
    <source>
        <dbReference type="RuleBase" id="RU003943"/>
    </source>
</evidence>
<comment type="function">
    <text evidence="1">Involved in the high-affinity zinc uptake transport system.</text>
</comment>
<comment type="caution">
    <text evidence="15">The sequence shown here is derived from an EMBL/GenBank/DDBJ whole genome shotgun (WGS) entry which is preliminary data.</text>
</comment>
<evidence type="ECO:0000256" key="1">
    <source>
        <dbReference type="ARBA" id="ARBA00002313"/>
    </source>
</evidence>
<keyword evidence="16" id="KW-1185">Reference proteome</keyword>
<feature type="transmembrane region" description="Helical" evidence="14">
    <location>
        <begin position="244"/>
        <end position="262"/>
    </location>
</feature>
<evidence type="ECO:0000256" key="8">
    <source>
        <dbReference type="ARBA" id="ARBA00022906"/>
    </source>
</evidence>
<evidence type="ECO:0000313" key="15">
    <source>
        <dbReference type="EMBL" id="RIY31240.1"/>
    </source>
</evidence>
<name>A0A3A1Y1D2_9GAMM</name>
<dbReference type="AlphaFoldDB" id="A0A3A1Y1D2"/>
<comment type="similarity">
    <text evidence="3 13">Belongs to the ABC-3 integral membrane protein family.</text>
</comment>
<dbReference type="InterPro" id="IPR037294">
    <property type="entry name" value="ABC_BtuC-like"/>
</dbReference>
<gene>
    <name evidence="15" type="ORF">CKF54_07155</name>
</gene>
<dbReference type="SUPFAM" id="SSF81345">
    <property type="entry name" value="ABC transporter involved in vitamin B12 uptake, BtuC"/>
    <property type="match status" value="1"/>
</dbReference>
<keyword evidence="5" id="KW-1003">Cell membrane</keyword>
<evidence type="ECO:0000256" key="5">
    <source>
        <dbReference type="ARBA" id="ARBA00022475"/>
    </source>
</evidence>
<feature type="transmembrane region" description="Helical" evidence="14">
    <location>
        <begin position="171"/>
        <end position="189"/>
    </location>
</feature>
<dbReference type="GO" id="GO:0006829">
    <property type="term" value="P:zinc ion transport"/>
    <property type="evidence" value="ECO:0007669"/>
    <property type="project" value="UniProtKB-KW"/>
</dbReference>
<dbReference type="EMBL" id="NRHC01000109">
    <property type="protein sequence ID" value="RIY31240.1"/>
    <property type="molecule type" value="Genomic_DNA"/>
</dbReference>
<feature type="transmembrane region" description="Helical" evidence="14">
    <location>
        <begin position="89"/>
        <end position="112"/>
    </location>
</feature>
<dbReference type="GO" id="GO:0010043">
    <property type="term" value="P:response to zinc ion"/>
    <property type="evidence" value="ECO:0007669"/>
    <property type="project" value="TreeGrafter"/>
</dbReference>
<dbReference type="CDD" id="cd06550">
    <property type="entry name" value="TM_ABC_iron-siderophores_like"/>
    <property type="match status" value="1"/>
</dbReference>
<keyword evidence="11 14" id="KW-0472">Membrane</keyword>
<evidence type="ECO:0000256" key="10">
    <source>
        <dbReference type="ARBA" id="ARBA00023065"/>
    </source>
</evidence>
<feature type="transmembrane region" description="Helical" evidence="14">
    <location>
        <begin position="219"/>
        <end position="238"/>
    </location>
</feature>
<dbReference type="GO" id="GO:0055085">
    <property type="term" value="P:transmembrane transport"/>
    <property type="evidence" value="ECO:0007669"/>
    <property type="project" value="InterPro"/>
</dbReference>
<dbReference type="GO" id="GO:0043190">
    <property type="term" value="C:ATP-binding cassette (ABC) transporter complex"/>
    <property type="evidence" value="ECO:0007669"/>
    <property type="project" value="InterPro"/>
</dbReference>
<evidence type="ECO:0000256" key="9">
    <source>
        <dbReference type="ARBA" id="ARBA00022989"/>
    </source>
</evidence>
<evidence type="ECO:0000256" key="12">
    <source>
        <dbReference type="ARBA" id="ARBA00040080"/>
    </source>
</evidence>